<dbReference type="EMBL" id="RSCM01000012">
    <property type="protein sequence ID" value="RUS94833.1"/>
    <property type="molecule type" value="Genomic_DNA"/>
</dbReference>
<dbReference type="GO" id="GO:0016301">
    <property type="term" value="F:kinase activity"/>
    <property type="evidence" value="ECO:0007669"/>
    <property type="project" value="UniProtKB-KW"/>
</dbReference>
<name>A0A3S1C0I2_ANAVA</name>
<dbReference type="CDD" id="cd24058">
    <property type="entry name" value="ASKHA_NBD_ROK_PPGK"/>
    <property type="match status" value="1"/>
</dbReference>
<dbReference type="RefSeq" id="WP_127055380.1">
    <property type="nucleotide sequence ID" value="NZ_RSCM01000012.1"/>
</dbReference>
<keyword evidence="3" id="KW-1185">Reference proteome</keyword>
<evidence type="ECO:0000256" key="1">
    <source>
        <dbReference type="ARBA" id="ARBA00006479"/>
    </source>
</evidence>
<dbReference type="Pfam" id="PF00480">
    <property type="entry name" value="ROK"/>
    <property type="match status" value="1"/>
</dbReference>
<protein>
    <submittedName>
        <fullName evidence="2">Polyphosphate glucokinase</fullName>
    </submittedName>
</protein>
<sequence>MLEDNGSIRTLSVDIGGSGVKVMVLDITGKPLTERARLETPQPATPEVVINAIATLASSQGEYHRVSVGFPGVVRCGVTETAANLDHNWIGFDLATALSERLNKPVKVINDADMQGLGAIAGKGVELVITLGTGFGSALFVDGKLVPNMEMGHHPFRQGKTYEEQLGRAALEKIGEKKWNRRLQKAIASLQSLFNYDCLYIGGGEAVRVNMNLPLNVKLIPNITGLLGGIALWRD</sequence>
<evidence type="ECO:0000313" key="2">
    <source>
        <dbReference type="EMBL" id="RUS94833.1"/>
    </source>
</evidence>
<keyword evidence="2" id="KW-0808">Transferase</keyword>
<comment type="similarity">
    <text evidence="1">Belongs to the ROK (NagC/XylR) family.</text>
</comment>
<dbReference type="InterPro" id="IPR000600">
    <property type="entry name" value="ROK"/>
</dbReference>
<organism evidence="2 3">
    <name type="scientific">Trichormus variabilis SAG 1403-4b</name>
    <dbReference type="NCBI Taxonomy" id="447716"/>
    <lineage>
        <taxon>Bacteria</taxon>
        <taxon>Bacillati</taxon>
        <taxon>Cyanobacteriota</taxon>
        <taxon>Cyanophyceae</taxon>
        <taxon>Nostocales</taxon>
        <taxon>Nostocaceae</taxon>
        <taxon>Trichormus</taxon>
    </lineage>
</organism>
<comment type="caution">
    <text evidence="2">The sequence shown here is derived from an EMBL/GenBank/DDBJ whole genome shotgun (WGS) entry which is preliminary data.</text>
</comment>
<dbReference type="SUPFAM" id="SSF53067">
    <property type="entry name" value="Actin-like ATPase domain"/>
    <property type="match status" value="1"/>
</dbReference>
<reference evidence="2 3" key="1">
    <citation type="journal article" date="2019" name="Genome Biol. Evol.">
        <title>Day and night: Metabolic profiles and evolutionary relationships of six axenic non-marine cyanobacteria.</title>
        <authorList>
            <person name="Will S.E."/>
            <person name="Henke P."/>
            <person name="Boedeker C."/>
            <person name="Huang S."/>
            <person name="Brinkmann H."/>
            <person name="Rohde M."/>
            <person name="Jarek M."/>
            <person name="Friedl T."/>
            <person name="Seufert S."/>
            <person name="Schumacher M."/>
            <person name="Overmann J."/>
            <person name="Neumann-Schaal M."/>
            <person name="Petersen J."/>
        </authorList>
    </citation>
    <scope>NUCLEOTIDE SEQUENCE [LARGE SCALE GENOMIC DNA]</scope>
    <source>
        <strain evidence="2 3">SAG 1403-4b</strain>
    </source>
</reference>
<proteinExistence type="inferred from homology"/>
<gene>
    <name evidence="2" type="ORF">DSM107003_35100</name>
</gene>
<keyword evidence="2" id="KW-0418">Kinase</keyword>
<dbReference type="PANTHER" id="PTHR18964">
    <property type="entry name" value="ROK (REPRESSOR, ORF, KINASE) FAMILY"/>
    <property type="match status" value="1"/>
</dbReference>
<dbReference type="InterPro" id="IPR043129">
    <property type="entry name" value="ATPase_NBD"/>
</dbReference>
<accession>A0A3S1C0I2</accession>
<dbReference type="Proteomes" id="UP000276103">
    <property type="component" value="Unassembled WGS sequence"/>
</dbReference>
<evidence type="ECO:0000313" key="3">
    <source>
        <dbReference type="Proteomes" id="UP000276103"/>
    </source>
</evidence>
<dbReference type="AlphaFoldDB" id="A0A3S1C0I2"/>
<dbReference type="Gene3D" id="3.30.420.40">
    <property type="match status" value="2"/>
</dbReference>
<dbReference type="OrthoDB" id="9810372at2"/>